<dbReference type="PANTHER" id="PTHR44591:SF23">
    <property type="entry name" value="CHEY SUBFAMILY"/>
    <property type="match status" value="1"/>
</dbReference>
<dbReference type="SUPFAM" id="SSF52172">
    <property type="entry name" value="CheY-like"/>
    <property type="match status" value="1"/>
</dbReference>
<keyword evidence="1 2" id="KW-0597">Phosphoprotein</keyword>
<proteinExistence type="predicted"/>
<feature type="modified residue" description="4-aspartylphosphate" evidence="2">
    <location>
        <position position="52"/>
    </location>
</feature>
<evidence type="ECO:0000313" key="4">
    <source>
        <dbReference type="EMBL" id="MEK9500055.1"/>
    </source>
</evidence>
<name>A0ABU9E5P9_9BACT</name>
<dbReference type="InterPro" id="IPR001789">
    <property type="entry name" value="Sig_transdc_resp-reg_receiver"/>
</dbReference>
<dbReference type="Proteomes" id="UP001484239">
    <property type="component" value="Unassembled WGS sequence"/>
</dbReference>
<feature type="domain" description="Response regulatory" evidence="3">
    <location>
        <begin position="3"/>
        <end position="120"/>
    </location>
</feature>
<sequence>MATILVIDDDASIRRSLRRILELEGHEVLEAAEGSAGLRAVQLDPPDLVITDIYMPEMDGIEFLIRLRDAHPELPIVAISGGGFASKEFVLRDAELIGATRTLSKPLLVGDVLGAVSAALSGDPNP</sequence>
<reference evidence="4 5" key="1">
    <citation type="submission" date="2024-02" db="EMBL/GenBank/DDBJ databases">
        <title>A novel Gemmatimonadota bacterium.</title>
        <authorList>
            <person name="Du Z.-J."/>
            <person name="Ye Y.-Q."/>
        </authorList>
    </citation>
    <scope>NUCLEOTIDE SEQUENCE [LARGE SCALE GENOMIC DNA]</scope>
    <source>
        <strain evidence="4 5">DH-20</strain>
    </source>
</reference>
<dbReference type="PROSITE" id="PS50110">
    <property type="entry name" value="RESPONSE_REGULATORY"/>
    <property type="match status" value="1"/>
</dbReference>
<organism evidence="4 5">
    <name type="scientific">Gaopeijia maritima</name>
    <dbReference type="NCBI Taxonomy" id="3119007"/>
    <lineage>
        <taxon>Bacteria</taxon>
        <taxon>Pseudomonadati</taxon>
        <taxon>Gemmatimonadota</taxon>
        <taxon>Longimicrobiia</taxon>
        <taxon>Gaopeijiales</taxon>
        <taxon>Gaopeijiaceae</taxon>
        <taxon>Gaopeijia</taxon>
    </lineage>
</organism>
<evidence type="ECO:0000256" key="2">
    <source>
        <dbReference type="PROSITE-ProRule" id="PRU00169"/>
    </source>
</evidence>
<gene>
    <name evidence="4" type="ORF">WI372_03615</name>
</gene>
<dbReference type="EMBL" id="JBBHLI010000001">
    <property type="protein sequence ID" value="MEK9500055.1"/>
    <property type="molecule type" value="Genomic_DNA"/>
</dbReference>
<dbReference type="PANTHER" id="PTHR44591">
    <property type="entry name" value="STRESS RESPONSE REGULATOR PROTEIN 1"/>
    <property type="match status" value="1"/>
</dbReference>
<keyword evidence="5" id="KW-1185">Reference proteome</keyword>
<dbReference type="Gene3D" id="3.40.50.2300">
    <property type="match status" value="1"/>
</dbReference>
<evidence type="ECO:0000256" key="1">
    <source>
        <dbReference type="ARBA" id="ARBA00022553"/>
    </source>
</evidence>
<dbReference type="SMART" id="SM00448">
    <property type="entry name" value="REC"/>
    <property type="match status" value="1"/>
</dbReference>
<evidence type="ECO:0000259" key="3">
    <source>
        <dbReference type="PROSITE" id="PS50110"/>
    </source>
</evidence>
<protein>
    <submittedName>
        <fullName evidence="4">Response regulator</fullName>
    </submittedName>
</protein>
<dbReference type="InterPro" id="IPR050595">
    <property type="entry name" value="Bact_response_regulator"/>
</dbReference>
<dbReference type="RefSeq" id="WP_405277709.1">
    <property type="nucleotide sequence ID" value="NZ_JBBHLI010000001.1"/>
</dbReference>
<comment type="caution">
    <text evidence="4">The sequence shown here is derived from an EMBL/GenBank/DDBJ whole genome shotgun (WGS) entry which is preliminary data.</text>
</comment>
<evidence type="ECO:0000313" key="5">
    <source>
        <dbReference type="Proteomes" id="UP001484239"/>
    </source>
</evidence>
<accession>A0ABU9E5P9</accession>
<dbReference type="InterPro" id="IPR011006">
    <property type="entry name" value="CheY-like_superfamily"/>
</dbReference>
<dbReference type="Pfam" id="PF00072">
    <property type="entry name" value="Response_reg"/>
    <property type="match status" value="1"/>
</dbReference>